<dbReference type="InterPro" id="IPR050721">
    <property type="entry name" value="Trk_Ktr_HKT_K-transport"/>
</dbReference>
<feature type="domain" description="RCK C-terminal" evidence="4">
    <location>
        <begin position="245"/>
        <end position="329"/>
    </location>
</feature>
<feature type="domain" description="RCK N-terminal" evidence="3">
    <location>
        <begin position="105"/>
        <end position="221"/>
    </location>
</feature>
<dbReference type="PROSITE" id="PS51201">
    <property type="entry name" value="RCK_N"/>
    <property type="match status" value="1"/>
</dbReference>
<evidence type="ECO:0000259" key="3">
    <source>
        <dbReference type="PROSITE" id="PS51201"/>
    </source>
</evidence>
<sequence length="330" mass="36371">MYKHFRTTFFAITLVLLVGMFGLMLSEHLSAWQALFLTAETLTTVGFGDIQVQSRAGQVILLVLMLGGVAVSVYFVGRMMGFIIEGHLADVYGKRKREKKMSQLKDHIIICGAGRVGQQVAKYLTEDKTMVVIIEQREELVQEYLKQGFLVIPGDATQDEILKRAGIEHARGLITALPEDALNVFVTLTAKGLNPQIQVVARVDKLESEAKLYRAGADRVISPAILSGRRMALAIMKPMSIDYLDTVVHDHNIQIEIEEIQVEQGSQLNGLTLGESKIKQNTGATILAIIRGDQVLSNPSATEQISADDVLIVFGLREQVERLGNVATSR</sequence>
<dbReference type="Gene3D" id="1.10.287.70">
    <property type="match status" value="1"/>
</dbReference>
<dbReference type="PROSITE" id="PS51202">
    <property type="entry name" value="RCK_C"/>
    <property type="match status" value="1"/>
</dbReference>
<keyword evidence="6" id="KW-1185">Reference proteome</keyword>
<dbReference type="SUPFAM" id="SSF81324">
    <property type="entry name" value="Voltage-gated potassium channels"/>
    <property type="match status" value="1"/>
</dbReference>
<dbReference type="Pfam" id="PF02254">
    <property type="entry name" value="TrkA_N"/>
    <property type="match status" value="1"/>
</dbReference>
<keyword evidence="2" id="KW-1133">Transmembrane helix</keyword>
<dbReference type="eggNOG" id="COG0490">
    <property type="taxonomic scope" value="Bacteria"/>
</dbReference>
<dbReference type="InterPro" id="IPR003148">
    <property type="entry name" value="RCK_N"/>
</dbReference>
<dbReference type="GO" id="GO:0008324">
    <property type="term" value="F:monoatomic cation transmembrane transporter activity"/>
    <property type="evidence" value="ECO:0007669"/>
    <property type="project" value="InterPro"/>
</dbReference>
<comment type="subcellular location">
    <subcellularLocation>
        <location evidence="1">Cell membrane</location>
        <topology evidence="1">Multi-pass membrane protein</topology>
    </subcellularLocation>
</comment>
<dbReference type="EMBL" id="CP007032">
    <property type="protein sequence ID" value="AHF07026.1"/>
    <property type="molecule type" value="Genomic_DNA"/>
</dbReference>
<accession>W0ED66</accession>
<dbReference type="Gene3D" id="3.40.50.720">
    <property type="entry name" value="NAD(P)-binding Rossmann-like Domain"/>
    <property type="match status" value="1"/>
</dbReference>
<dbReference type="OrthoDB" id="9785285at2"/>
<dbReference type="InterPro" id="IPR036721">
    <property type="entry name" value="RCK_C_sf"/>
</dbReference>
<dbReference type="PANTHER" id="PTHR43833">
    <property type="entry name" value="POTASSIUM CHANNEL PROTEIN 2-RELATED-RELATED"/>
    <property type="match status" value="1"/>
</dbReference>
<name>W0ED66_9FIRM</name>
<dbReference type="InterPro" id="IPR006037">
    <property type="entry name" value="RCK_C"/>
</dbReference>
<dbReference type="SUPFAM" id="SSF116726">
    <property type="entry name" value="TrkA C-terminal domain-like"/>
    <property type="match status" value="1"/>
</dbReference>
<dbReference type="GO" id="GO:0005886">
    <property type="term" value="C:plasma membrane"/>
    <property type="evidence" value="ECO:0007669"/>
    <property type="project" value="UniProtKB-SubCell"/>
</dbReference>
<evidence type="ECO:0000256" key="1">
    <source>
        <dbReference type="ARBA" id="ARBA00004651"/>
    </source>
</evidence>
<protein>
    <submittedName>
        <fullName evidence="5">Potassium transporter TrkA</fullName>
    </submittedName>
</protein>
<evidence type="ECO:0000259" key="4">
    <source>
        <dbReference type="PROSITE" id="PS51202"/>
    </source>
</evidence>
<dbReference type="Pfam" id="PF07885">
    <property type="entry name" value="Ion_trans_2"/>
    <property type="match status" value="1"/>
</dbReference>
<evidence type="ECO:0000313" key="6">
    <source>
        <dbReference type="Proteomes" id="UP000010847"/>
    </source>
</evidence>
<dbReference type="STRING" id="871968.DESME_08070"/>
<proteinExistence type="predicted"/>
<reference evidence="5 6" key="1">
    <citation type="submission" date="2013-12" db="EMBL/GenBank/DDBJ databases">
        <authorList>
            <consortium name="DOE Joint Genome Institute"/>
            <person name="Smidt H."/>
            <person name="Huntemann M."/>
            <person name="Han J."/>
            <person name="Chen A."/>
            <person name="Kyrpides N."/>
            <person name="Mavromatis K."/>
            <person name="Markowitz V."/>
            <person name="Palaniappan K."/>
            <person name="Ivanova N."/>
            <person name="Schaumberg A."/>
            <person name="Pati A."/>
            <person name="Liolios K."/>
            <person name="Nordberg H.P."/>
            <person name="Cantor M.N."/>
            <person name="Hua S.X."/>
            <person name="Woyke T."/>
        </authorList>
    </citation>
    <scope>NUCLEOTIDE SEQUENCE [LARGE SCALE GENOMIC DNA]</scope>
    <source>
        <strain evidence="6">DSM 15288</strain>
    </source>
</reference>
<keyword evidence="2" id="KW-0812">Transmembrane</keyword>
<dbReference type="SUPFAM" id="SSF51735">
    <property type="entry name" value="NAD(P)-binding Rossmann-fold domains"/>
    <property type="match status" value="1"/>
</dbReference>
<feature type="transmembrane region" description="Helical" evidence="2">
    <location>
        <begin position="60"/>
        <end position="77"/>
    </location>
</feature>
<dbReference type="RefSeq" id="WP_006717073.1">
    <property type="nucleotide sequence ID" value="NZ_CP007032.1"/>
</dbReference>
<dbReference type="InterPro" id="IPR036291">
    <property type="entry name" value="NAD(P)-bd_dom_sf"/>
</dbReference>
<evidence type="ECO:0000313" key="5">
    <source>
        <dbReference type="EMBL" id="AHF07026.1"/>
    </source>
</evidence>
<dbReference type="GO" id="GO:0006813">
    <property type="term" value="P:potassium ion transport"/>
    <property type="evidence" value="ECO:0007669"/>
    <property type="project" value="InterPro"/>
</dbReference>
<dbReference type="Proteomes" id="UP000010847">
    <property type="component" value="Chromosome"/>
</dbReference>
<evidence type="ECO:0000256" key="2">
    <source>
        <dbReference type="SAM" id="Phobius"/>
    </source>
</evidence>
<dbReference type="AlphaFoldDB" id="W0ED66"/>
<dbReference type="HOGENOM" id="CLU_050982_0_1_9"/>
<organism evidence="5 6">
    <name type="scientific">Desulfitobacterium metallireducens DSM 15288</name>
    <dbReference type="NCBI Taxonomy" id="871968"/>
    <lineage>
        <taxon>Bacteria</taxon>
        <taxon>Bacillati</taxon>
        <taxon>Bacillota</taxon>
        <taxon>Clostridia</taxon>
        <taxon>Eubacteriales</taxon>
        <taxon>Desulfitobacteriaceae</taxon>
        <taxon>Desulfitobacterium</taxon>
    </lineage>
</organism>
<dbReference type="KEGG" id="dmt:DESME_08070"/>
<dbReference type="PANTHER" id="PTHR43833:SF9">
    <property type="entry name" value="POTASSIUM CHANNEL PROTEIN YUGO-RELATED"/>
    <property type="match status" value="1"/>
</dbReference>
<dbReference type="InterPro" id="IPR013099">
    <property type="entry name" value="K_chnl_dom"/>
</dbReference>
<keyword evidence="2" id="KW-0472">Membrane</keyword>
<dbReference type="Gene3D" id="3.30.70.1450">
    <property type="entry name" value="Regulator of K+ conductance, C-terminal domain"/>
    <property type="match status" value="1"/>
</dbReference>
<dbReference type="Pfam" id="PF02080">
    <property type="entry name" value="TrkA_C"/>
    <property type="match status" value="1"/>
</dbReference>
<gene>
    <name evidence="5" type="ORF">DESME_08070</name>
</gene>
<dbReference type="eggNOG" id="COG1226">
    <property type="taxonomic scope" value="Bacteria"/>
</dbReference>